<comment type="caution">
    <text evidence="4">The sequence shown here is derived from an EMBL/GenBank/DDBJ whole genome shotgun (WGS) entry which is preliminary data.</text>
</comment>
<gene>
    <name evidence="4" type="ORF">EZS28_039713</name>
</gene>
<accession>A0A5J4U3R8</accession>
<feature type="domain" description="Putative nitroreductase TM1586" evidence="3">
    <location>
        <begin position="31"/>
        <end position="271"/>
    </location>
</feature>
<dbReference type="Gene3D" id="3.40.109.10">
    <property type="entry name" value="NADH Oxidase"/>
    <property type="match status" value="2"/>
</dbReference>
<dbReference type="GO" id="GO:0016491">
    <property type="term" value="F:oxidoreductase activity"/>
    <property type="evidence" value="ECO:0007669"/>
    <property type="project" value="UniProtKB-KW"/>
</dbReference>
<dbReference type="PANTHER" id="PTHR43673">
    <property type="entry name" value="NAD(P)H NITROREDUCTASE YDGI-RELATED"/>
    <property type="match status" value="1"/>
</dbReference>
<proteinExistence type="inferred from homology"/>
<dbReference type="Pfam" id="PF14512">
    <property type="entry name" value="TM1586_NiRdase"/>
    <property type="match status" value="1"/>
</dbReference>
<dbReference type="EMBL" id="SNRW01021253">
    <property type="protein sequence ID" value="KAA6364760.1"/>
    <property type="molecule type" value="Genomic_DNA"/>
</dbReference>
<dbReference type="InterPro" id="IPR029478">
    <property type="entry name" value="TM1586_NiRdase"/>
</dbReference>
<name>A0A5J4U3R8_9EUKA</name>
<sequence>MGANESSEIDPNKRERSIPTLELAKKSASELCFARMSIRSYDESKSIDSTAMDAIQMFLKDPIKMTFPKEGSKAQRIELLCKDEAVKGKLGTYGIISGAKYFLVGITESEASSLEMGFVFERLVLLCTSLGLGTCWIGGTFNKSQFKANLTLNEHEQIFAVSPVGYPLDKEKLIGRAFASGHNKRKPFNQICFKGLNYDENNGFESPESVGPIGIALEAARWSPSAINSQPWRLFVQPNKDDSSKSSVHFFIVGPSDHYQINDCGIALSNFTYVTESFGDDKRGEIRILTGEDVPAIQGDPEKTKKLIYCASWVEL</sequence>
<keyword evidence="2" id="KW-0560">Oxidoreductase</keyword>
<dbReference type="InterPro" id="IPR000415">
    <property type="entry name" value="Nitroreductase-like"/>
</dbReference>
<evidence type="ECO:0000259" key="3">
    <source>
        <dbReference type="Pfam" id="PF14512"/>
    </source>
</evidence>
<dbReference type="Proteomes" id="UP000324800">
    <property type="component" value="Unassembled WGS sequence"/>
</dbReference>
<protein>
    <recommendedName>
        <fullName evidence="3">Putative nitroreductase TM1586 domain-containing protein</fullName>
    </recommendedName>
</protein>
<organism evidence="4 5">
    <name type="scientific">Streblomastix strix</name>
    <dbReference type="NCBI Taxonomy" id="222440"/>
    <lineage>
        <taxon>Eukaryota</taxon>
        <taxon>Metamonada</taxon>
        <taxon>Preaxostyla</taxon>
        <taxon>Oxymonadida</taxon>
        <taxon>Streblomastigidae</taxon>
        <taxon>Streblomastix</taxon>
    </lineage>
</organism>
<dbReference type="SUPFAM" id="SSF55469">
    <property type="entry name" value="FMN-dependent nitroreductase-like"/>
    <property type="match status" value="2"/>
</dbReference>
<evidence type="ECO:0000313" key="5">
    <source>
        <dbReference type="Proteomes" id="UP000324800"/>
    </source>
</evidence>
<dbReference type="PANTHER" id="PTHR43673:SF10">
    <property type="entry name" value="NADH DEHYDROGENASE_NAD(P)H NITROREDUCTASE XCC3605-RELATED"/>
    <property type="match status" value="1"/>
</dbReference>
<dbReference type="AlphaFoldDB" id="A0A5J4U3R8"/>
<evidence type="ECO:0000313" key="4">
    <source>
        <dbReference type="EMBL" id="KAA6364760.1"/>
    </source>
</evidence>
<evidence type="ECO:0000256" key="2">
    <source>
        <dbReference type="ARBA" id="ARBA00023002"/>
    </source>
</evidence>
<reference evidence="4 5" key="1">
    <citation type="submission" date="2019-03" db="EMBL/GenBank/DDBJ databases">
        <title>Single cell metagenomics reveals metabolic interactions within the superorganism composed of flagellate Streblomastix strix and complex community of Bacteroidetes bacteria on its surface.</title>
        <authorList>
            <person name="Treitli S.C."/>
            <person name="Kolisko M."/>
            <person name="Husnik F."/>
            <person name="Keeling P."/>
            <person name="Hampl V."/>
        </authorList>
    </citation>
    <scope>NUCLEOTIDE SEQUENCE [LARGE SCALE GENOMIC DNA]</scope>
    <source>
        <strain evidence="4">ST1C</strain>
    </source>
</reference>
<dbReference type="OrthoDB" id="25064at2759"/>
<evidence type="ECO:0000256" key="1">
    <source>
        <dbReference type="ARBA" id="ARBA00007118"/>
    </source>
</evidence>
<comment type="similarity">
    <text evidence="1">Belongs to the nitroreductase family.</text>
</comment>